<dbReference type="PANTHER" id="PTHR11432">
    <property type="entry name" value="NADH DEHYDROGENASE SUBUNIT 1"/>
    <property type="match status" value="1"/>
</dbReference>
<evidence type="ECO:0000256" key="4">
    <source>
        <dbReference type="ARBA" id="ARBA00021009"/>
    </source>
</evidence>
<geneLocation type="mitochondrion" evidence="15"/>
<evidence type="ECO:0000256" key="9">
    <source>
        <dbReference type="ARBA" id="ARBA00023075"/>
    </source>
</evidence>
<dbReference type="Pfam" id="PF00146">
    <property type="entry name" value="NADHdh"/>
    <property type="match status" value="1"/>
</dbReference>
<comment type="subcellular location">
    <subcellularLocation>
        <location evidence="2 12">Mitochondrion inner membrane</location>
        <topology evidence="2 12">Multi-pass membrane protein</topology>
    </subcellularLocation>
</comment>
<feature type="transmembrane region" description="Helical" evidence="14">
    <location>
        <begin position="227"/>
        <end position="248"/>
    </location>
</feature>
<feature type="transmembrane region" description="Helical" evidence="14">
    <location>
        <begin position="180"/>
        <end position="199"/>
    </location>
</feature>
<feature type="transmembrane region" description="Helical" evidence="14">
    <location>
        <begin position="148"/>
        <end position="168"/>
    </location>
</feature>
<evidence type="ECO:0000256" key="10">
    <source>
        <dbReference type="ARBA" id="ARBA00023128"/>
    </source>
</evidence>
<dbReference type="GO" id="GO:0009060">
    <property type="term" value="P:aerobic respiration"/>
    <property type="evidence" value="ECO:0007669"/>
    <property type="project" value="TreeGrafter"/>
</dbReference>
<proteinExistence type="inferred from homology"/>
<keyword evidence="6 12" id="KW-0812">Transmembrane</keyword>
<feature type="transmembrane region" description="Helical" evidence="14">
    <location>
        <begin position="9"/>
        <end position="28"/>
    </location>
</feature>
<evidence type="ECO:0000256" key="2">
    <source>
        <dbReference type="ARBA" id="ARBA00004448"/>
    </source>
</evidence>
<sequence>MQMWMYIKCMFLSLMMVLIGVLLSVAYLTLLERKLLSYMQNRKGPNKVGIIGFFQPFSDAIKLFSKENFELEKVNMYLYFISPIFLMLLMLMMWILIPMIINLMMFDMGIIIMICFMSMTVYGLMMCGWSSNSIYSILGSIRSIAQTVSYEVSMIIMMLVIVLMVGSFDFYELLKYQKNLSFMFFFFMLMLMFMVMMLIELNRSPFDLSEGESELVSGFNTEYMSGMFALIFLSEYGMILFMGMLMMMMFWGGLIYYSMMFIIFYFFMVIFVIWSRASFPRIRYDQLMFFSWFNMLPSTLNLFMFYLGMKIFFIIFNL</sequence>
<evidence type="ECO:0000256" key="11">
    <source>
        <dbReference type="ARBA" id="ARBA00023136"/>
    </source>
</evidence>
<evidence type="ECO:0000313" key="15">
    <source>
        <dbReference type="EMBL" id="ACJ69611.1"/>
    </source>
</evidence>
<dbReference type="PANTHER" id="PTHR11432:SF3">
    <property type="entry name" value="NADH-UBIQUINONE OXIDOREDUCTASE CHAIN 1"/>
    <property type="match status" value="1"/>
</dbReference>
<dbReference type="GO" id="GO:0005743">
    <property type="term" value="C:mitochondrial inner membrane"/>
    <property type="evidence" value="ECO:0007669"/>
    <property type="project" value="UniProtKB-SubCell"/>
</dbReference>
<evidence type="ECO:0000256" key="6">
    <source>
        <dbReference type="ARBA" id="ARBA00022692"/>
    </source>
</evidence>
<accession>C4NCG7</accession>
<evidence type="ECO:0000256" key="5">
    <source>
        <dbReference type="ARBA" id="ARBA00022448"/>
    </source>
</evidence>
<feature type="transmembrane region" description="Helical" evidence="14">
    <location>
        <begin position="103"/>
        <end position="127"/>
    </location>
</feature>
<comment type="function">
    <text evidence="1">Core subunit of the mitochondrial membrane respiratory chain NADH dehydrogenase (Complex I) that is believed to belong to the minimal assembly required for catalysis. Complex I functions in the transfer of electrons from NADH to the respiratory chain. The immediate electron acceptor for the enzyme is believed to be ubiquinone.</text>
</comment>
<protein>
    <recommendedName>
        <fullName evidence="4 13">NADH-ubiquinone oxidoreductase chain 1</fullName>
        <ecNumber evidence="13">7.1.1.2</ecNumber>
    </recommendedName>
</protein>
<dbReference type="AlphaFoldDB" id="C4NCG7"/>
<dbReference type="GO" id="GO:0008137">
    <property type="term" value="F:NADH dehydrogenase (ubiquinone) activity"/>
    <property type="evidence" value="ECO:0007669"/>
    <property type="project" value="UniProtKB-EC"/>
</dbReference>
<dbReference type="EC" id="7.1.1.2" evidence="13"/>
<keyword evidence="9 13" id="KW-0830">Ubiquinone</keyword>
<dbReference type="HAMAP" id="MF_01350">
    <property type="entry name" value="NDH1_NuoH"/>
    <property type="match status" value="1"/>
</dbReference>
<dbReference type="EMBL" id="FJ478175">
    <property type="protein sequence ID" value="ACJ69611.1"/>
    <property type="molecule type" value="Genomic_DNA"/>
</dbReference>
<comment type="similarity">
    <text evidence="3 12">Belongs to the complex I subunit 1 family.</text>
</comment>
<reference evidence="15" key="1">
    <citation type="journal article" date="2009" name="Mol. Biol. Evol.">
        <title>Characterization of 67 mitochondrial tRNA gene rearrangements in the Hymenoptera suggests that mitochondrial tRNA gene position is selectively neutral.</title>
        <authorList>
            <person name="Dowton M."/>
            <person name="Cameron S.L."/>
            <person name="Dowavic J.I."/>
            <person name="Austin A.D."/>
            <person name="Whiting M.F."/>
        </authorList>
    </citation>
    <scope>NUCLEOTIDE SEQUENCE</scope>
</reference>
<feature type="transmembrane region" description="Helical" evidence="14">
    <location>
        <begin position="77"/>
        <end position="97"/>
    </location>
</feature>
<dbReference type="PROSITE" id="PS00668">
    <property type="entry name" value="COMPLEX1_ND1_2"/>
    <property type="match status" value="1"/>
</dbReference>
<evidence type="ECO:0000256" key="7">
    <source>
        <dbReference type="ARBA" id="ARBA00022792"/>
    </source>
</evidence>
<keyword evidence="10 13" id="KW-0496">Mitochondrion</keyword>
<evidence type="ECO:0000256" key="14">
    <source>
        <dbReference type="SAM" id="Phobius"/>
    </source>
</evidence>
<keyword evidence="11 14" id="KW-0472">Membrane</keyword>
<comment type="catalytic activity">
    <reaction evidence="13">
        <text>a ubiquinone + NADH + 5 H(+)(in) = a ubiquinol + NAD(+) + 4 H(+)(out)</text>
        <dbReference type="Rhea" id="RHEA:29091"/>
        <dbReference type="Rhea" id="RHEA-COMP:9565"/>
        <dbReference type="Rhea" id="RHEA-COMP:9566"/>
        <dbReference type="ChEBI" id="CHEBI:15378"/>
        <dbReference type="ChEBI" id="CHEBI:16389"/>
        <dbReference type="ChEBI" id="CHEBI:17976"/>
        <dbReference type="ChEBI" id="CHEBI:57540"/>
        <dbReference type="ChEBI" id="CHEBI:57945"/>
        <dbReference type="EC" id="7.1.1.2"/>
    </reaction>
</comment>
<name>C4NCG7_9HYME</name>
<feature type="transmembrane region" description="Helical" evidence="14">
    <location>
        <begin position="295"/>
        <end position="316"/>
    </location>
</feature>
<keyword evidence="12" id="KW-0520">NAD</keyword>
<evidence type="ECO:0000256" key="13">
    <source>
        <dbReference type="RuleBase" id="RU000473"/>
    </source>
</evidence>
<evidence type="ECO:0000256" key="1">
    <source>
        <dbReference type="ARBA" id="ARBA00003257"/>
    </source>
</evidence>
<dbReference type="GO" id="GO:0003954">
    <property type="term" value="F:NADH dehydrogenase activity"/>
    <property type="evidence" value="ECO:0007669"/>
    <property type="project" value="TreeGrafter"/>
</dbReference>
<reference evidence="15" key="2">
    <citation type="journal article" date="2009" name="Mol. Phylogenet. Evol.">
        <title>Phylogenetic approaches for the analysis of mitochondrial genome sequence data in the Hymenoptera--a lineage with both rapidly and slowly evolving mitochondrial genomes.</title>
        <authorList>
            <person name="Dowton M."/>
            <person name="Cameron S.L."/>
            <person name="Austin A.D."/>
            <person name="Whiting M.F."/>
        </authorList>
    </citation>
    <scope>NUCLEOTIDE SEQUENCE</scope>
</reference>
<dbReference type="PROSITE" id="PS00667">
    <property type="entry name" value="COMPLEX1_ND1_1"/>
    <property type="match status" value="1"/>
</dbReference>
<evidence type="ECO:0000256" key="3">
    <source>
        <dbReference type="ARBA" id="ARBA00010535"/>
    </source>
</evidence>
<keyword evidence="7" id="KW-0999">Mitochondrion inner membrane</keyword>
<keyword evidence="5" id="KW-0813">Transport</keyword>
<organism evidence="15">
    <name type="scientific">Schlettererius cinctipes</name>
    <dbReference type="NCBI Taxonomy" id="32424"/>
    <lineage>
        <taxon>Eukaryota</taxon>
        <taxon>Metazoa</taxon>
        <taxon>Ecdysozoa</taxon>
        <taxon>Arthropoda</taxon>
        <taxon>Hexapoda</taxon>
        <taxon>Insecta</taxon>
        <taxon>Pterygota</taxon>
        <taxon>Neoptera</taxon>
        <taxon>Endopterygota</taxon>
        <taxon>Hymenoptera</taxon>
        <taxon>Apocrita</taxon>
        <taxon>Stephanoidea</taxon>
        <taxon>Stephanidae</taxon>
        <taxon>Schlettererinae</taxon>
        <taxon>Schlettererius</taxon>
    </lineage>
</organism>
<dbReference type="InterPro" id="IPR001694">
    <property type="entry name" value="NADH_UbQ_OxRdtase_su1/FPO"/>
</dbReference>
<evidence type="ECO:0000256" key="12">
    <source>
        <dbReference type="RuleBase" id="RU000471"/>
    </source>
</evidence>
<feature type="transmembrane region" description="Helical" evidence="14">
    <location>
        <begin position="254"/>
        <end position="274"/>
    </location>
</feature>
<dbReference type="InterPro" id="IPR018086">
    <property type="entry name" value="NADH_UbQ_OxRdtase_su1_CS"/>
</dbReference>
<gene>
    <name evidence="15" type="primary">ND1</name>
</gene>
<evidence type="ECO:0000256" key="8">
    <source>
        <dbReference type="ARBA" id="ARBA00022989"/>
    </source>
</evidence>
<keyword evidence="8 14" id="KW-1133">Transmembrane helix</keyword>